<dbReference type="GO" id="GO:0016614">
    <property type="term" value="F:oxidoreductase activity, acting on CH-OH group of donors"/>
    <property type="evidence" value="ECO:0007669"/>
    <property type="project" value="UniProtKB-ARBA"/>
</dbReference>
<dbReference type="SUPFAM" id="SSF51735">
    <property type="entry name" value="NAD(P)-binding Rossmann-fold domains"/>
    <property type="match status" value="1"/>
</dbReference>
<dbReference type="PRINTS" id="PR00081">
    <property type="entry name" value="GDHRDH"/>
</dbReference>
<comment type="similarity">
    <text evidence="1">Belongs to the short-chain dehydrogenases/reductases (SDR) family.</text>
</comment>
<sequence>MSLSGKLALITGCSGGIGQATAIALAIRGCSIAVHYNNAKRAADDLVAELLLLPGIRAQAFQADLGDYDSVRALHAAVVDSLGHPDVLFNNAGTTGKVVGKAGNLEDVTLEDFEKTWKVNTGSSFLVCSS</sequence>
<dbReference type="InterPro" id="IPR002347">
    <property type="entry name" value="SDR_fam"/>
</dbReference>
<protein>
    <submittedName>
        <fullName evidence="3">Uncharacterized protein</fullName>
    </submittedName>
</protein>
<accession>A0AAW0BNM0</accession>
<evidence type="ECO:0000313" key="3">
    <source>
        <dbReference type="EMBL" id="KAK7028294.1"/>
    </source>
</evidence>
<keyword evidence="4" id="KW-1185">Reference proteome</keyword>
<proteinExistence type="inferred from homology"/>
<gene>
    <name evidence="3" type="ORF">R3P38DRAFT_919187</name>
</gene>
<reference evidence="3 4" key="1">
    <citation type="journal article" date="2024" name="J Genomics">
        <title>Draft genome sequencing and assembly of Favolaschia claudopus CIRM-BRFM 2984 isolated from oak limbs.</title>
        <authorList>
            <person name="Navarro D."/>
            <person name="Drula E."/>
            <person name="Chaduli D."/>
            <person name="Cazenave R."/>
            <person name="Ahrendt S."/>
            <person name="Wang J."/>
            <person name="Lipzen A."/>
            <person name="Daum C."/>
            <person name="Barry K."/>
            <person name="Grigoriev I.V."/>
            <person name="Favel A."/>
            <person name="Rosso M.N."/>
            <person name="Martin F."/>
        </authorList>
    </citation>
    <scope>NUCLEOTIDE SEQUENCE [LARGE SCALE GENOMIC DNA]</scope>
    <source>
        <strain evidence="3 4">CIRM-BRFM 2984</strain>
    </source>
</reference>
<name>A0AAW0BNM0_9AGAR</name>
<dbReference type="AlphaFoldDB" id="A0AAW0BNM0"/>
<dbReference type="Proteomes" id="UP001362999">
    <property type="component" value="Unassembled WGS sequence"/>
</dbReference>
<organism evidence="3 4">
    <name type="scientific">Favolaschia claudopus</name>
    <dbReference type="NCBI Taxonomy" id="2862362"/>
    <lineage>
        <taxon>Eukaryota</taxon>
        <taxon>Fungi</taxon>
        <taxon>Dikarya</taxon>
        <taxon>Basidiomycota</taxon>
        <taxon>Agaricomycotina</taxon>
        <taxon>Agaricomycetes</taxon>
        <taxon>Agaricomycetidae</taxon>
        <taxon>Agaricales</taxon>
        <taxon>Marasmiineae</taxon>
        <taxon>Mycenaceae</taxon>
        <taxon>Favolaschia</taxon>
    </lineage>
</organism>
<evidence type="ECO:0000256" key="1">
    <source>
        <dbReference type="ARBA" id="ARBA00006484"/>
    </source>
</evidence>
<evidence type="ECO:0000313" key="4">
    <source>
        <dbReference type="Proteomes" id="UP001362999"/>
    </source>
</evidence>
<dbReference type="Gene3D" id="3.40.50.720">
    <property type="entry name" value="NAD(P)-binding Rossmann-like Domain"/>
    <property type="match status" value="1"/>
</dbReference>
<dbReference type="EMBL" id="JAWWNJ010000028">
    <property type="protein sequence ID" value="KAK7028294.1"/>
    <property type="molecule type" value="Genomic_DNA"/>
</dbReference>
<dbReference type="Pfam" id="PF00106">
    <property type="entry name" value="adh_short"/>
    <property type="match status" value="1"/>
</dbReference>
<dbReference type="PANTHER" id="PTHR48107:SF7">
    <property type="entry name" value="RE15974P"/>
    <property type="match status" value="1"/>
</dbReference>
<keyword evidence="2" id="KW-0560">Oxidoreductase</keyword>
<evidence type="ECO:0000256" key="2">
    <source>
        <dbReference type="ARBA" id="ARBA00023002"/>
    </source>
</evidence>
<dbReference type="InterPro" id="IPR036291">
    <property type="entry name" value="NAD(P)-bd_dom_sf"/>
</dbReference>
<dbReference type="PANTHER" id="PTHR48107">
    <property type="entry name" value="NADPH-DEPENDENT ALDEHYDE REDUCTASE-LIKE PROTEIN, CHLOROPLASTIC-RELATED"/>
    <property type="match status" value="1"/>
</dbReference>
<comment type="caution">
    <text evidence="3">The sequence shown here is derived from an EMBL/GenBank/DDBJ whole genome shotgun (WGS) entry which is preliminary data.</text>
</comment>